<dbReference type="InterPro" id="IPR005368">
    <property type="entry name" value="UPF0175"/>
</dbReference>
<comment type="caution">
    <text evidence="1">The sequence shown here is derived from an EMBL/GenBank/DDBJ whole genome shotgun (WGS) entry which is preliminary data.</text>
</comment>
<reference evidence="1 2" key="1">
    <citation type="journal article" date="2012" name="ISME J.">
        <title>Nitrification expanded: discovery, physiology and genomics of a nitrite-oxidizing bacterium from the phylum Chloroflexi.</title>
        <authorList>
            <person name="Sorokin D.Y."/>
            <person name="Lucker S."/>
            <person name="Vejmelkova D."/>
            <person name="Kostrikina N.A."/>
            <person name="Kleerebezem R."/>
            <person name="Rijpstra W.I."/>
            <person name="Damste J.S."/>
            <person name="Le Paslier D."/>
            <person name="Muyzer G."/>
            <person name="Wagner M."/>
            <person name="van Loosdrecht M.C."/>
            <person name="Daims H."/>
        </authorList>
    </citation>
    <scope>NUCLEOTIDE SEQUENCE [LARGE SCALE GENOMIC DNA]</scope>
    <source>
        <strain evidence="2">none</strain>
    </source>
</reference>
<dbReference type="Proteomes" id="UP000004221">
    <property type="component" value="Unassembled WGS sequence"/>
</dbReference>
<name>I4EL76_9BACT</name>
<dbReference type="EMBL" id="CAGS01000444">
    <property type="protein sequence ID" value="CCF85438.1"/>
    <property type="molecule type" value="Genomic_DNA"/>
</dbReference>
<dbReference type="Pfam" id="PF03683">
    <property type="entry name" value="UPF0175"/>
    <property type="match status" value="1"/>
</dbReference>
<organism evidence="1 2">
    <name type="scientific">Nitrolancea hollandica Lb</name>
    <dbReference type="NCBI Taxonomy" id="1129897"/>
    <lineage>
        <taxon>Bacteria</taxon>
        <taxon>Pseudomonadati</taxon>
        <taxon>Thermomicrobiota</taxon>
        <taxon>Thermomicrobia</taxon>
        <taxon>Sphaerobacterales</taxon>
        <taxon>Sphaerobacterineae</taxon>
        <taxon>Sphaerobacteraceae</taxon>
        <taxon>Nitrolancea</taxon>
    </lineage>
</organism>
<dbReference type="RefSeq" id="WP_008480341.1">
    <property type="nucleotide sequence ID" value="NZ_CAGS01000444.1"/>
</dbReference>
<proteinExistence type="predicted"/>
<evidence type="ECO:0000313" key="2">
    <source>
        <dbReference type="Proteomes" id="UP000004221"/>
    </source>
</evidence>
<dbReference type="OrthoDB" id="462653at2"/>
<accession>I4EL76</accession>
<gene>
    <name evidence="1" type="ORF">NITHO_4990003</name>
</gene>
<sequence>MKMVEVPEELLDLLPQSRLGSRSEADQVKTALAIHLFLEGLISIGKAAELAGEPRIDFEWLLAEMGLPTVHYDLADDEQDQLGIAETERRRHAS</sequence>
<keyword evidence="2" id="KW-1185">Reference proteome</keyword>
<protein>
    <submittedName>
        <fullName evidence="1">Uncharacterized protein</fullName>
    </submittedName>
</protein>
<dbReference type="AlphaFoldDB" id="I4EL76"/>
<evidence type="ECO:0000313" key="1">
    <source>
        <dbReference type="EMBL" id="CCF85438.1"/>
    </source>
</evidence>